<gene>
    <name evidence="2" type="ORF">AAIG11_13290</name>
</gene>
<accession>A0ABU9VWC8</accession>
<dbReference type="NCBIfam" id="TIGR01764">
    <property type="entry name" value="excise"/>
    <property type="match status" value="1"/>
</dbReference>
<dbReference type="RefSeq" id="WP_343186750.1">
    <property type="nucleotide sequence ID" value="NZ_JBCITM010000016.1"/>
</dbReference>
<keyword evidence="3" id="KW-1185">Reference proteome</keyword>
<dbReference type="Proteomes" id="UP001407405">
    <property type="component" value="Unassembled WGS sequence"/>
</dbReference>
<reference evidence="2 3" key="1">
    <citation type="submission" date="2024-04" db="EMBL/GenBank/DDBJ databases">
        <title>Genome sequencing and metabolic network reconstruction of aminoacids and betaine degradation by Anoxynatronum sibiricum.</title>
        <authorList>
            <person name="Detkova E.N."/>
            <person name="Boltjanskaja Y.V."/>
            <person name="Mardanov A.V."/>
            <person name="Kevbrin V."/>
        </authorList>
    </citation>
    <scope>NUCLEOTIDE SEQUENCE [LARGE SCALE GENOMIC DNA]</scope>
    <source>
        <strain evidence="2 3">Z-7981</strain>
    </source>
</reference>
<dbReference type="Pfam" id="PF12728">
    <property type="entry name" value="HTH_17"/>
    <property type="match status" value="1"/>
</dbReference>
<dbReference type="InterPro" id="IPR041657">
    <property type="entry name" value="HTH_17"/>
</dbReference>
<name>A0ABU9VWC8_9CLOT</name>
<feature type="domain" description="Helix-turn-helix" evidence="1">
    <location>
        <begin position="7"/>
        <end position="53"/>
    </location>
</feature>
<evidence type="ECO:0000259" key="1">
    <source>
        <dbReference type="Pfam" id="PF12728"/>
    </source>
</evidence>
<evidence type="ECO:0000313" key="3">
    <source>
        <dbReference type="Proteomes" id="UP001407405"/>
    </source>
</evidence>
<comment type="caution">
    <text evidence="2">The sequence shown here is derived from an EMBL/GenBank/DDBJ whole genome shotgun (WGS) entry which is preliminary data.</text>
</comment>
<dbReference type="EMBL" id="JBCITM010000016">
    <property type="protein sequence ID" value="MEN1761461.1"/>
    <property type="molecule type" value="Genomic_DNA"/>
</dbReference>
<dbReference type="InterPro" id="IPR009061">
    <property type="entry name" value="DNA-bd_dom_put_sf"/>
</dbReference>
<proteinExistence type="predicted"/>
<protein>
    <submittedName>
        <fullName evidence="2">Helix-turn-helix domain-containing protein</fullName>
    </submittedName>
</protein>
<sequence length="55" mass="6527">MEKRYLVEEVAMETRRPVSTIWRWIREGKLEAVRTGKRYLIAESALNDFLNNGTK</sequence>
<organism evidence="2 3">
    <name type="scientific">Anoxynatronum sibiricum</name>
    <dbReference type="NCBI Taxonomy" id="210623"/>
    <lineage>
        <taxon>Bacteria</taxon>
        <taxon>Bacillati</taxon>
        <taxon>Bacillota</taxon>
        <taxon>Clostridia</taxon>
        <taxon>Eubacteriales</taxon>
        <taxon>Clostridiaceae</taxon>
        <taxon>Anoxynatronum</taxon>
    </lineage>
</organism>
<dbReference type="InterPro" id="IPR010093">
    <property type="entry name" value="SinI_DNA-bd"/>
</dbReference>
<dbReference type="SUPFAM" id="SSF46955">
    <property type="entry name" value="Putative DNA-binding domain"/>
    <property type="match status" value="1"/>
</dbReference>
<evidence type="ECO:0000313" key="2">
    <source>
        <dbReference type="EMBL" id="MEN1761461.1"/>
    </source>
</evidence>